<keyword evidence="1" id="KW-0812">Transmembrane</keyword>
<reference evidence="3 4" key="1">
    <citation type="journal article" date="2015" name="Nature">
        <title>rRNA introns, odd ribosomes, and small enigmatic genomes across a large radiation of phyla.</title>
        <authorList>
            <person name="Brown C.T."/>
            <person name="Hug L.A."/>
            <person name="Thomas B.C."/>
            <person name="Sharon I."/>
            <person name="Castelle C.J."/>
            <person name="Singh A."/>
            <person name="Wilkins M.J."/>
            <person name="Williams K.H."/>
            <person name="Banfield J.F."/>
        </authorList>
    </citation>
    <scope>NUCLEOTIDE SEQUENCE [LARGE SCALE GENOMIC DNA]</scope>
</reference>
<gene>
    <name evidence="3" type="ORF">UY61_C0021G0010</name>
</gene>
<dbReference type="CDD" id="cd02966">
    <property type="entry name" value="TlpA_like_family"/>
    <property type="match status" value="1"/>
</dbReference>
<dbReference type="Gene3D" id="3.40.30.10">
    <property type="entry name" value="Glutaredoxin"/>
    <property type="match status" value="1"/>
</dbReference>
<dbReference type="AlphaFoldDB" id="A0A0G1WPR6"/>
<dbReference type="PANTHER" id="PTHR42852">
    <property type="entry name" value="THIOL:DISULFIDE INTERCHANGE PROTEIN DSBE"/>
    <property type="match status" value="1"/>
</dbReference>
<evidence type="ECO:0000259" key="2">
    <source>
        <dbReference type="PROSITE" id="PS51352"/>
    </source>
</evidence>
<dbReference type="Proteomes" id="UP000034201">
    <property type="component" value="Unassembled WGS sequence"/>
</dbReference>
<protein>
    <submittedName>
        <fullName evidence="3">Alkyl hydroperoxide reductase</fullName>
    </submittedName>
</protein>
<accession>A0A0G1WPR6</accession>
<dbReference type="InterPro" id="IPR013766">
    <property type="entry name" value="Thioredoxin_domain"/>
</dbReference>
<proteinExistence type="predicted"/>
<keyword evidence="1" id="KW-0472">Membrane</keyword>
<sequence length="180" mass="20246">MNRTKAIVGIAVIILLGAGGFFFWNGYPKESGQGDTYEQTLSADALFGLVLSDENGDFATLADYKGRNVIINAWATWCPYCAGELKELARVKNEYGDALIVIAVNRGEPREAARSYLAQKNLEGTLRYLFDPDDSFYKTIRGFSMPETIFIDKKGEVRFHKRGPMNTEELRRRAQDIFGI</sequence>
<dbReference type="InterPro" id="IPR013740">
    <property type="entry name" value="Redoxin"/>
</dbReference>
<keyword evidence="1" id="KW-1133">Transmembrane helix</keyword>
<evidence type="ECO:0000313" key="3">
    <source>
        <dbReference type="EMBL" id="KKW20838.1"/>
    </source>
</evidence>
<dbReference type="InterPro" id="IPR036249">
    <property type="entry name" value="Thioredoxin-like_sf"/>
</dbReference>
<dbReference type="EMBL" id="LCQQ01000021">
    <property type="protein sequence ID" value="KKW20838.1"/>
    <property type="molecule type" value="Genomic_DNA"/>
</dbReference>
<comment type="caution">
    <text evidence="3">The sequence shown here is derived from an EMBL/GenBank/DDBJ whole genome shotgun (WGS) entry which is preliminary data.</text>
</comment>
<dbReference type="InterPro" id="IPR050553">
    <property type="entry name" value="Thioredoxin_ResA/DsbE_sf"/>
</dbReference>
<name>A0A0G1WPR6_9BACT</name>
<dbReference type="PROSITE" id="PS51352">
    <property type="entry name" value="THIOREDOXIN_2"/>
    <property type="match status" value="1"/>
</dbReference>
<feature type="domain" description="Thioredoxin" evidence="2">
    <location>
        <begin position="40"/>
        <end position="179"/>
    </location>
</feature>
<evidence type="ECO:0000256" key="1">
    <source>
        <dbReference type="SAM" id="Phobius"/>
    </source>
</evidence>
<feature type="transmembrane region" description="Helical" evidence="1">
    <location>
        <begin position="6"/>
        <end position="24"/>
    </location>
</feature>
<evidence type="ECO:0000313" key="4">
    <source>
        <dbReference type="Proteomes" id="UP000034201"/>
    </source>
</evidence>
<dbReference type="PANTHER" id="PTHR42852:SF13">
    <property type="entry name" value="PROTEIN DIPZ"/>
    <property type="match status" value="1"/>
</dbReference>
<dbReference type="SUPFAM" id="SSF52833">
    <property type="entry name" value="Thioredoxin-like"/>
    <property type="match status" value="1"/>
</dbReference>
<organism evidence="3 4">
    <name type="scientific">Candidatus Adlerbacteria bacterium GW2011_GWC1_50_9</name>
    <dbReference type="NCBI Taxonomy" id="1618608"/>
    <lineage>
        <taxon>Bacteria</taxon>
        <taxon>Candidatus Adleribacteriota</taxon>
    </lineage>
</organism>
<dbReference type="Pfam" id="PF08534">
    <property type="entry name" value="Redoxin"/>
    <property type="match status" value="1"/>
</dbReference>
<dbReference type="GO" id="GO:0016491">
    <property type="term" value="F:oxidoreductase activity"/>
    <property type="evidence" value="ECO:0007669"/>
    <property type="project" value="InterPro"/>
</dbReference>